<keyword evidence="4 8" id="KW-0863">Zinc-finger</keyword>
<dbReference type="Gene3D" id="3.30.160.60">
    <property type="entry name" value="Classic Zinc Finger"/>
    <property type="match status" value="5"/>
</dbReference>
<accession>A0A8B6F1Z9</accession>
<sequence length="239" mass="27773">MNSITHPPISSFVSDEHQQFLICHCGRKYRSKSALKLHQRDHSGEYPFHCKFCKQGFSQMIRLREHEAKHIGKPVAICAECGFKAKSFYGLMRYRCHCGRHYGSKQALRKHNREHSGVYPFKCKTCNKGFSVRSRLLEHEMKHEDKPVGICCICGFEAKSFAGLRTHKNIHLQHSYDCPDCDKKFYSKQGLTRHVVLHKGGHVCETCSKIFPSSEKLQKHLESDSHRERIQIDEIFLKL</sequence>
<dbReference type="SUPFAM" id="SSF57667">
    <property type="entry name" value="beta-beta-alpha zinc fingers"/>
    <property type="match status" value="3"/>
</dbReference>
<dbReference type="PROSITE" id="PS00028">
    <property type="entry name" value="ZINC_FINGER_C2H2_1"/>
    <property type="match status" value="4"/>
</dbReference>
<evidence type="ECO:0000256" key="1">
    <source>
        <dbReference type="ARBA" id="ARBA00004123"/>
    </source>
</evidence>
<keyword evidence="7" id="KW-0539">Nucleus</keyword>
<evidence type="ECO:0000313" key="11">
    <source>
        <dbReference type="Proteomes" id="UP000596742"/>
    </source>
</evidence>
<dbReference type="OrthoDB" id="8918594at2759"/>
<proteinExistence type="predicted"/>
<evidence type="ECO:0000256" key="4">
    <source>
        <dbReference type="ARBA" id="ARBA00022771"/>
    </source>
</evidence>
<dbReference type="PANTHER" id="PTHR24390:SF159">
    <property type="entry name" value="GROWTH FACTOR INDEPENDENT 1 TRANSCRIPTIONAL REPRESSOR"/>
    <property type="match status" value="1"/>
</dbReference>
<dbReference type="SMART" id="SM00355">
    <property type="entry name" value="ZnF_C2H2"/>
    <property type="match status" value="7"/>
</dbReference>
<keyword evidence="2" id="KW-0479">Metal-binding</keyword>
<keyword evidence="6" id="KW-0238">DNA-binding</keyword>
<dbReference type="GO" id="GO:0008270">
    <property type="term" value="F:zinc ion binding"/>
    <property type="evidence" value="ECO:0007669"/>
    <property type="project" value="UniProtKB-KW"/>
</dbReference>
<dbReference type="EMBL" id="UYJE01006149">
    <property type="protein sequence ID" value="VDI43395.1"/>
    <property type="molecule type" value="Genomic_DNA"/>
</dbReference>
<dbReference type="PROSITE" id="PS50157">
    <property type="entry name" value="ZINC_FINGER_C2H2_2"/>
    <property type="match status" value="6"/>
</dbReference>
<feature type="domain" description="C2H2-type" evidence="9">
    <location>
        <begin position="94"/>
        <end position="120"/>
    </location>
</feature>
<gene>
    <name evidence="10" type="ORF">MGAL_10B057483</name>
</gene>
<dbReference type="InterPro" id="IPR036236">
    <property type="entry name" value="Znf_C2H2_sf"/>
</dbReference>
<dbReference type="Proteomes" id="UP000596742">
    <property type="component" value="Unassembled WGS sequence"/>
</dbReference>
<keyword evidence="5" id="KW-0862">Zinc</keyword>
<evidence type="ECO:0000256" key="8">
    <source>
        <dbReference type="PROSITE-ProRule" id="PRU00042"/>
    </source>
</evidence>
<keyword evidence="11" id="KW-1185">Reference proteome</keyword>
<evidence type="ECO:0000256" key="3">
    <source>
        <dbReference type="ARBA" id="ARBA00022737"/>
    </source>
</evidence>
<evidence type="ECO:0000259" key="9">
    <source>
        <dbReference type="PROSITE" id="PS50157"/>
    </source>
</evidence>
<dbReference type="AlphaFoldDB" id="A0A8B6F1Z9"/>
<organism evidence="10 11">
    <name type="scientific">Mytilus galloprovincialis</name>
    <name type="common">Mediterranean mussel</name>
    <dbReference type="NCBI Taxonomy" id="29158"/>
    <lineage>
        <taxon>Eukaryota</taxon>
        <taxon>Metazoa</taxon>
        <taxon>Spiralia</taxon>
        <taxon>Lophotrochozoa</taxon>
        <taxon>Mollusca</taxon>
        <taxon>Bivalvia</taxon>
        <taxon>Autobranchia</taxon>
        <taxon>Pteriomorphia</taxon>
        <taxon>Mytilida</taxon>
        <taxon>Mytiloidea</taxon>
        <taxon>Mytilidae</taxon>
        <taxon>Mytilinae</taxon>
        <taxon>Mytilus</taxon>
    </lineage>
</organism>
<comment type="subcellular location">
    <subcellularLocation>
        <location evidence="1">Nucleus</location>
    </subcellularLocation>
</comment>
<feature type="domain" description="C2H2-type" evidence="9">
    <location>
        <begin position="121"/>
        <end position="148"/>
    </location>
</feature>
<feature type="domain" description="C2H2-type" evidence="9">
    <location>
        <begin position="176"/>
        <end position="203"/>
    </location>
</feature>
<feature type="domain" description="C2H2-type" evidence="9">
    <location>
        <begin position="48"/>
        <end position="75"/>
    </location>
</feature>
<evidence type="ECO:0000256" key="7">
    <source>
        <dbReference type="ARBA" id="ARBA00023242"/>
    </source>
</evidence>
<evidence type="ECO:0000313" key="10">
    <source>
        <dbReference type="EMBL" id="VDI43395.1"/>
    </source>
</evidence>
<dbReference type="Pfam" id="PF00096">
    <property type="entry name" value="zf-C2H2"/>
    <property type="match status" value="3"/>
</dbReference>
<feature type="domain" description="C2H2-type" evidence="9">
    <location>
        <begin position="20"/>
        <end position="47"/>
    </location>
</feature>
<reference evidence="10" key="1">
    <citation type="submission" date="2018-11" db="EMBL/GenBank/DDBJ databases">
        <authorList>
            <person name="Alioto T."/>
            <person name="Alioto T."/>
        </authorList>
    </citation>
    <scope>NUCLEOTIDE SEQUENCE</scope>
</reference>
<dbReference type="GO" id="GO:0000978">
    <property type="term" value="F:RNA polymerase II cis-regulatory region sequence-specific DNA binding"/>
    <property type="evidence" value="ECO:0007669"/>
    <property type="project" value="TreeGrafter"/>
</dbReference>
<dbReference type="InterPro" id="IPR013087">
    <property type="entry name" value="Znf_C2H2_type"/>
</dbReference>
<evidence type="ECO:0000256" key="6">
    <source>
        <dbReference type="ARBA" id="ARBA00023125"/>
    </source>
</evidence>
<feature type="domain" description="C2H2-type" evidence="9">
    <location>
        <begin position="202"/>
        <end position="226"/>
    </location>
</feature>
<dbReference type="PANTHER" id="PTHR24390">
    <property type="entry name" value="ZINC FINGER PROTEIN"/>
    <property type="match status" value="1"/>
</dbReference>
<protein>
    <recommendedName>
        <fullName evidence="9">C2H2-type domain-containing protein</fullName>
    </recommendedName>
</protein>
<comment type="caution">
    <text evidence="10">The sequence shown here is derived from an EMBL/GenBank/DDBJ whole genome shotgun (WGS) entry which is preliminary data.</text>
</comment>
<dbReference type="GO" id="GO:0005634">
    <property type="term" value="C:nucleus"/>
    <property type="evidence" value="ECO:0007669"/>
    <property type="project" value="UniProtKB-SubCell"/>
</dbReference>
<evidence type="ECO:0000256" key="2">
    <source>
        <dbReference type="ARBA" id="ARBA00022723"/>
    </source>
</evidence>
<keyword evidence="3" id="KW-0677">Repeat</keyword>
<dbReference type="GO" id="GO:0006357">
    <property type="term" value="P:regulation of transcription by RNA polymerase II"/>
    <property type="evidence" value="ECO:0007669"/>
    <property type="project" value="TreeGrafter"/>
</dbReference>
<evidence type="ECO:0000256" key="5">
    <source>
        <dbReference type="ARBA" id="ARBA00022833"/>
    </source>
</evidence>
<dbReference type="GO" id="GO:0003700">
    <property type="term" value="F:DNA-binding transcription factor activity"/>
    <property type="evidence" value="ECO:0007669"/>
    <property type="project" value="TreeGrafter"/>
</dbReference>
<name>A0A8B6F1Z9_MYTGA</name>